<accession>A0A1B9F9A3</accession>
<organism evidence="5 6">
    <name type="scientific">Dissulfuribacter thermophilus</name>
    <dbReference type="NCBI Taxonomy" id="1156395"/>
    <lineage>
        <taxon>Bacteria</taxon>
        <taxon>Pseudomonadati</taxon>
        <taxon>Thermodesulfobacteriota</taxon>
        <taxon>Dissulfuribacteria</taxon>
        <taxon>Dissulfuribacterales</taxon>
        <taxon>Dissulfuribacteraceae</taxon>
        <taxon>Dissulfuribacter</taxon>
    </lineage>
</organism>
<dbReference type="OrthoDB" id="9809404at2"/>
<reference evidence="5 6" key="1">
    <citation type="submission" date="2016-06" db="EMBL/GenBank/DDBJ databases">
        <title>Respiratory ammonification of nitrate coupled to the oxidation of elemental sulfur in deep-sea autotrophic thermophilic bacteria.</title>
        <authorList>
            <person name="Slobodkina G.B."/>
            <person name="Mardanov A.V."/>
            <person name="Ravin N.V."/>
            <person name="Frolova A.A."/>
            <person name="Viryasiv M.B."/>
            <person name="Chernyh N.A."/>
            <person name="Bonch-Osmolovskaya E.A."/>
            <person name="Slobodkin A.I."/>
        </authorList>
    </citation>
    <scope>NUCLEOTIDE SEQUENCE [LARGE SCALE GENOMIC DNA]</scope>
    <source>
        <strain evidence="5 6">S69</strain>
    </source>
</reference>
<dbReference type="PANTHER" id="PTHR47313">
    <property type="entry name" value="RIBOSOMAL RNA LARGE SUBUNIT METHYLTRANSFERASE K/L"/>
    <property type="match status" value="1"/>
</dbReference>
<feature type="domain" description="RlmL ferredoxin-like" evidence="4">
    <location>
        <begin position="7"/>
        <end position="61"/>
    </location>
</feature>
<dbReference type="PATRIC" id="fig|1156395.6.peg.177"/>
<dbReference type="Gene3D" id="3.30.2130.30">
    <property type="match status" value="1"/>
</dbReference>
<dbReference type="Gene3D" id="3.40.50.150">
    <property type="entry name" value="Vaccinia Virus protein VP39"/>
    <property type="match status" value="1"/>
</dbReference>
<name>A0A1B9F9A3_9BACT</name>
<comment type="caution">
    <text evidence="5">The sequence shown here is derived from an EMBL/GenBank/DDBJ whole genome shotgun (WGS) entry which is preliminary data.</text>
</comment>
<sequence length="387" mass="44034">MTGTTFKFFAAVPPGLEDIANAEIKALVKDTNIVPGGVEFAGDLRLLFKANLLLRVPSRILLRVARFRVKDFNSLISGVSKYPWEIYLTHGVSIKIRVTSKKSRLWHSDAVKERIQRGIERRLKRTIKLIDNQEQIEPWRYQLIVCRLNRDICSLKVDTSGDFLFHRGYKLIHGPAPLRENLAAAIIKASKWDKLSPFLDPFAGSGTIPIEAALIAHDIPPGLNRSYPFERWKIFDSSLWKGVKKEVIGHIKDIAGDPKIIAQDVDEKMLKALRENARKALGAYCSNLGDMLEVRKASFEKTLPPVKGPGWIVTNPPFGKRLFSERDESKFLLSIKEHLLRHYKGWKVFLLVPSEYERLLNNSLERPLRFRHGGLKVSLVQLTSSPQ</sequence>
<evidence type="ECO:0000313" key="5">
    <source>
        <dbReference type="EMBL" id="OCC16361.1"/>
    </source>
</evidence>
<keyword evidence="2 5" id="KW-0808">Transferase</keyword>
<gene>
    <name evidence="5" type="ORF">DBT_0178</name>
</gene>
<keyword evidence="6" id="KW-1185">Reference proteome</keyword>
<feature type="domain" description="Ribosomal RNA large subunit methyltransferase K/L-like methyltransferase" evidence="3">
    <location>
        <begin position="167"/>
        <end position="352"/>
    </location>
</feature>
<proteinExistence type="predicted"/>
<keyword evidence="1 5" id="KW-0489">Methyltransferase</keyword>
<dbReference type="InterPro" id="IPR029063">
    <property type="entry name" value="SAM-dependent_MTases_sf"/>
</dbReference>
<dbReference type="AlphaFoldDB" id="A0A1B9F9A3"/>
<dbReference type="Pfam" id="PF01170">
    <property type="entry name" value="UPF0020"/>
    <property type="match status" value="1"/>
</dbReference>
<dbReference type="InterPro" id="IPR000241">
    <property type="entry name" value="RlmKL-like_Mtase"/>
</dbReference>
<evidence type="ECO:0000256" key="2">
    <source>
        <dbReference type="ARBA" id="ARBA00022679"/>
    </source>
</evidence>
<dbReference type="Proteomes" id="UP000093080">
    <property type="component" value="Unassembled WGS sequence"/>
</dbReference>
<evidence type="ECO:0000256" key="1">
    <source>
        <dbReference type="ARBA" id="ARBA00022603"/>
    </source>
</evidence>
<dbReference type="Pfam" id="PF22020">
    <property type="entry name" value="RlmL_1st"/>
    <property type="match status" value="1"/>
</dbReference>
<dbReference type="EMBL" id="MAGO01000001">
    <property type="protein sequence ID" value="OCC16361.1"/>
    <property type="molecule type" value="Genomic_DNA"/>
</dbReference>
<evidence type="ECO:0000259" key="3">
    <source>
        <dbReference type="Pfam" id="PF01170"/>
    </source>
</evidence>
<dbReference type="GO" id="GO:0070043">
    <property type="term" value="F:rRNA (guanine-N7-)-methyltransferase activity"/>
    <property type="evidence" value="ECO:0007669"/>
    <property type="project" value="TreeGrafter"/>
</dbReference>
<dbReference type="GO" id="GO:0008990">
    <property type="term" value="F:rRNA (guanine-N2-)-methyltransferase activity"/>
    <property type="evidence" value="ECO:0007669"/>
    <property type="project" value="TreeGrafter"/>
</dbReference>
<dbReference type="CDD" id="cd11715">
    <property type="entry name" value="THUMP_AdoMetMT"/>
    <property type="match status" value="1"/>
</dbReference>
<protein>
    <submittedName>
        <fullName evidence="5">23S rRNA (2-N-methyl-G2445)-methyltransferase RlmL</fullName>
    </submittedName>
</protein>
<dbReference type="PANTHER" id="PTHR47313:SF1">
    <property type="entry name" value="RIBOSOMAL RNA LARGE SUBUNIT METHYLTRANSFERASE K_L"/>
    <property type="match status" value="1"/>
</dbReference>
<dbReference type="InterPro" id="IPR054170">
    <property type="entry name" value="RlmL_1st"/>
</dbReference>
<evidence type="ECO:0000259" key="4">
    <source>
        <dbReference type="Pfam" id="PF22020"/>
    </source>
</evidence>
<evidence type="ECO:0000313" key="6">
    <source>
        <dbReference type="Proteomes" id="UP000093080"/>
    </source>
</evidence>
<dbReference type="SUPFAM" id="SSF53335">
    <property type="entry name" value="S-adenosyl-L-methionine-dependent methyltransferases"/>
    <property type="match status" value="1"/>
</dbReference>
<dbReference type="STRING" id="1156395.DBT_0178"/>
<dbReference type="RefSeq" id="WP_067615494.1">
    <property type="nucleotide sequence ID" value="NZ_MAGO01000001.1"/>
</dbReference>